<keyword evidence="6" id="KW-0325">Glycoprotein</keyword>
<dbReference type="PANTHER" id="PTHR11923">
    <property type="entry name" value="SCAVENGER RECEPTOR CLASS B TYPE-1 SR-B1"/>
    <property type="match status" value="1"/>
</dbReference>
<comment type="similarity">
    <text evidence="2">Belongs to the CD36 family.</text>
</comment>
<name>A0A815HQA5_9BILA</name>
<dbReference type="AlphaFoldDB" id="A0A815HQA5"/>
<feature type="transmembrane region" description="Helical" evidence="7">
    <location>
        <begin position="26"/>
        <end position="47"/>
    </location>
</feature>
<gene>
    <name evidence="8" type="ORF">RFH988_LOCUS32437</name>
</gene>
<dbReference type="Pfam" id="PF01130">
    <property type="entry name" value="CD36"/>
    <property type="match status" value="1"/>
</dbReference>
<evidence type="ECO:0000256" key="5">
    <source>
        <dbReference type="ARBA" id="ARBA00023136"/>
    </source>
</evidence>
<comment type="subcellular location">
    <subcellularLocation>
        <location evidence="1">Membrane</location>
    </subcellularLocation>
</comment>
<evidence type="ECO:0000313" key="8">
    <source>
        <dbReference type="EMBL" id="CAF1353681.1"/>
    </source>
</evidence>
<evidence type="ECO:0000256" key="6">
    <source>
        <dbReference type="ARBA" id="ARBA00023180"/>
    </source>
</evidence>
<sequence>MEQLSSVSTAQTNQTKKTIQIWPFPVRLICEIFILILFFITLIIFVLKWPDIENKIHTAILAKTRLAPMSEANTSWMNPPATTIRNYRLFNITNYMDIMTDMNNPLMEFQETEPFPYKVVVKKNNVQWLNNNTQIHYSVERLFTRHGEYKQILIDQEGAFIDILRVMFRTKFSRVADPVFYILGGNNAFNYSKAIDKLEGYISPLFAAISSRMQGPNRDKYGFIYRANGTNGYNYTIHNGINNSTIKGQMIDFATEYTTFKTTSADWQTDIFDGLTFPPLGNPPNRKIINVFQPDFCRPIQLRYNRTVSAFGFNQLHEYVLKLVDVEKCPEMNENCPEVDKLDITKCLSAEIPEETVFLSKPHFYGHNSSSTNINFKPNFHQHESTIYFEPLTGTPIRAQLRIQLNTNAWIDRLRLNPDGSTDPIGTRAIRRFVPMVWIDQLINLNDETMYRLKSVTSVLGKLHNVHQLFKLSYVIFICLLLISIVIIIELFMFNRRNKMNKNVLYQVSKDQEKELLSINNGDNLR</sequence>
<dbReference type="GO" id="GO:0016020">
    <property type="term" value="C:membrane"/>
    <property type="evidence" value="ECO:0007669"/>
    <property type="project" value="UniProtKB-SubCell"/>
</dbReference>
<keyword evidence="3 7" id="KW-0812">Transmembrane</keyword>
<accession>A0A815HQA5</accession>
<feature type="transmembrane region" description="Helical" evidence="7">
    <location>
        <begin position="472"/>
        <end position="494"/>
    </location>
</feature>
<evidence type="ECO:0000256" key="2">
    <source>
        <dbReference type="ARBA" id="ARBA00010532"/>
    </source>
</evidence>
<keyword evidence="4 7" id="KW-1133">Transmembrane helix</keyword>
<organism evidence="8 9">
    <name type="scientific">Rotaria sordida</name>
    <dbReference type="NCBI Taxonomy" id="392033"/>
    <lineage>
        <taxon>Eukaryota</taxon>
        <taxon>Metazoa</taxon>
        <taxon>Spiralia</taxon>
        <taxon>Gnathifera</taxon>
        <taxon>Rotifera</taxon>
        <taxon>Eurotatoria</taxon>
        <taxon>Bdelloidea</taxon>
        <taxon>Philodinida</taxon>
        <taxon>Philodinidae</taxon>
        <taxon>Rotaria</taxon>
    </lineage>
</organism>
<dbReference type="Proteomes" id="UP000663882">
    <property type="component" value="Unassembled WGS sequence"/>
</dbReference>
<keyword evidence="5 7" id="KW-0472">Membrane</keyword>
<protein>
    <submittedName>
        <fullName evidence="8">Uncharacterized protein</fullName>
    </submittedName>
</protein>
<evidence type="ECO:0000256" key="1">
    <source>
        <dbReference type="ARBA" id="ARBA00004370"/>
    </source>
</evidence>
<evidence type="ECO:0000256" key="4">
    <source>
        <dbReference type="ARBA" id="ARBA00022989"/>
    </source>
</evidence>
<evidence type="ECO:0000313" key="9">
    <source>
        <dbReference type="Proteomes" id="UP000663882"/>
    </source>
</evidence>
<dbReference type="PRINTS" id="PR01609">
    <property type="entry name" value="CD36FAMILY"/>
</dbReference>
<comment type="caution">
    <text evidence="8">The sequence shown here is derived from an EMBL/GenBank/DDBJ whole genome shotgun (WGS) entry which is preliminary data.</text>
</comment>
<dbReference type="EMBL" id="CAJNOO010003761">
    <property type="protein sequence ID" value="CAF1353681.1"/>
    <property type="molecule type" value="Genomic_DNA"/>
</dbReference>
<dbReference type="GO" id="GO:0005737">
    <property type="term" value="C:cytoplasm"/>
    <property type="evidence" value="ECO:0007669"/>
    <property type="project" value="TreeGrafter"/>
</dbReference>
<proteinExistence type="inferred from homology"/>
<evidence type="ECO:0000256" key="7">
    <source>
        <dbReference type="SAM" id="Phobius"/>
    </source>
</evidence>
<reference evidence="8" key="1">
    <citation type="submission" date="2021-02" db="EMBL/GenBank/DDBJ databases">
        <authorList>
            <person name="Nowell W R."/>
        </authorList>
    </citation>
    <scope>NUCLEOTIDE SEQUENCE</scope>
</reference>
<dbReference type="PANTHER" id="PTHR11923:SF51">
    <property type="entry name" value="LYSOSOME MEMBRANE PROTEIN 2"/>
    <property type="match status" value="1"/>
</dbReference>
<dbReference type="InterPro" id="IPR002159">
    <property type="entry name" value="CD36_fam"/>
</dbReference>
<dbReference type="OrthoDB" id="10024078at2759"/>
<evidence type="ECO:0000256" key="3">
    <source>
        <dbReference type="ARBA" id="ARBA00022692"/>
    </source>
</evidence>
<dbReference type="GO" id="GO:0005044">
    <property type="term" value="F:scavenger receptor activity"/>
    <property type="evidence" value="ECO:0007669"/>
    <property type="project" value="TreeGrafter"/>
</dbReference>